<feature type="transmembrane region" description="Helical" evidence="2">
    <location>
        <begin position="163"/>
        <end position="183"/>
    </location>
</feature>
<comment type="caution">
    <text evidence="4">The sequence shown here is derived from an EMBL/GenBank/DDBJ whole genome shotgun (WGS) entry which is preliminary data.</text>
</comment>
<evidence type="ECO:0000313" key="5">
    <source>
        <dbReference type="Proteomes" id="UP000656319"/>
    </source>
</evidence>
<evidence type="ECO:0000256" key="3">
    <source>
        <dbReference type="SAM" id="SignalP"/>
    </source>
</evidence>
<feature type="signal peptide" evidence="3">
    <location>
        <begin position="1"/>
        <end position="29"/>
    </location>
</feature>
<keyword evidence="2" id="KW-0472">Membrane</keyword>
<evidence type="ECO:0000256" key="2">
    <source>
        <dbReference type="SAM" id="Phobius"/>
    </source>
</evidence>
<keyword evidence="5" id="KW-1185">Reference proteome</keyword>
<dbReference type="Proteomes" id="UP000656319">
    <property type="component" value="Unassembled WGS sequence"/>
</dbReference>
<evidence type="ECO:0000256" key="1">
    <source>
        <dbReference type="SAM" id="MobiDB-lite"/>
    </source>
</evidence>
<evidence type="ECO:0000313" key="4">
    <source>
        <dbReference type="EMBL" id="CAD6556748.1"/>
    </source>
</evidence>
<reference evidence="4 5" key="1">
    <citation type="submission" date="2020-10" db="EMBL/GenBank/DDBJ databases">
        <authorList>
            <person name="Peeters C."/>
        </authorList>
    </citation>
    <scope>NUCLEOTIDE SEQUENCE [LARGE SCALE GENOMIC DNA]</scope>
    <source>
        <strain evidence="4 5">LMG 27952</strain>
    </source>
</reference>
<dbReference type="RefSeq" id="WP_201699699.1">
    <property type="nucleotide sequence ID" value="NZ_CAJHCQ010000021.1"/>
</dbReference>
<dbReference type="EMBL" id="CAJHCQ010000021">
    <property type="protein sequence ID" value="CAD6556748.1"/>
    <property type="molecule type" value="Genomic_DNA"/>
</dbReference>
<accession>A0ABM8P5C4</accession>
<proteinExistence type="predicted"/>
<keyword evidence="3" id="KW-0732">Signal</keyword>
<feature type="region of interest" description="Disordered" evidence="1">
    <location>
        <begin position="335"/>
        <end position="372"/>
    </location>
</feature>
<protein>
    <submittedName>
        <fullName evidence="4">Uncharacterized protein</fullName>
    </submittedName>
</protein>
<name>A0ABM8P5C4_9BURK</name>
<gene>
    <name evidence="4" type="ORF">LMG27952_06184</name>
</gene>
<feature type="chain" id="PRO_5045156162" evidence="3">
    <location>
        <begin position="30"/>
        <end position="372"/>
    </location>
</feature>
<keyword evidence="2" id="KW-1133">Transmembrane helix</keyword>
<feature type="transmembrane region" description="Helical" evidence="2">
    <location>
        <begin position="291"/>
        <end position="311"/>
    </location>
</feature>
<feature type="transmembrane region" description="Helical" evidence="2">
    <location>
        <begin position="213"/>
        <end position="231"/>
    </location>
</feature>
<organism evidence="4 5">
    <name type="scientific">Paraburkholderia hiiakae</name>
    <dbReference type="NCBI Taxonomy" id="1081782"/>
    <lineage>
        <taxon>Bacteria</taxon>
        <taxon>Pseudomonadati</taxon>
        <taxon>Pseudomonadota</taxon>
        <taxon>Betaproteobacteria</taxon>
        <taxon>Burkholderiales</taxon>
        <taxon>Burkholderiaceae</taxon>
        <taxon>Paraburkholderia</taxon>
    </lineage>
</organism>
<sequence length="372" mass="39799">MQSRFRLYRYVLAIVALALAAGLPVAGHAQQLVREMQLGDVVDVYVTKPCSQMGAISQYQLHVDGAPTGITAQGCRKLTADEARIVGKDDVASLSFLLHLYGDAGQQGGLTPENSVAWHTLVALPWDGQNFGRVRLMNASVVDKDGNELAAEDSKFRFVWAPIWKIGVGLGAIAVVIFLFVWLGAQTALLRDTGANTSVPYEQRTYSLARTQMAWWTLIIVASYIYIWIATGTQPEFTAQAISLLGLNALVSGASRTVDLSRGTAFPPRMAQFFFDLVSDESGVAIHRLQMLIFTVVVGANFLYQVIVAVAMPTLDPTTLALIGVSGATYVGFKTKEPQPKQDAGPGTASGGGDQAADYDAKGGYSTGDATA</sequence>
<keyword evidence="2" id="KW-0812">Transmembrane</keyword>